<dbReference type="EMBL" id="KV749723">
    <property type="protein sequence ID" value="OCL08058.1"/>
    <property type="molecule type" value="Genomic_DNA"/>
</dbReference>
<feature type="transmembrane region" description="Helical" evidence="6">
    <location>
        <begin position="35"/>
        <end position="59"/>
    </location>
</feature>
<evidence type="ECO:0000313" key="8">
    <source>
        <dbReference type="EMBL" id="OCL08058.1"/>
    </source>
</evidence>
<protein>
    <submittedName>
        <fullName evidence="8">DUF887-domain-containing protein</fullName>
    </submittedName>
</protein>
<feature type="transmembrane region" description="Helical" evidence="6">
    <location>
        <begin position="109"/>
        <end position="129"/>
    </location>
</feature>
<keyword evidence="4 5" id="KW-0472">Membrane</keyword>
<dbReference type="PROSITE" id="PS50922">
    <property type="entry name" value="TLC"/>
    <property type="match status" value="1"/>
</dbReference>
<feature type="transmembrane region" description="Helical" evidence="6">
    <location>
        <begin position="141"/>
        <end position="160"/>
    </location>
</feature>
<dbReference type="PANTHER" id="PTHR13439">
    <property type="entry name" value="CT120 PROTEIN"/>
    <property type="match status" value="1"/>
</dbReference>
<feature type="transmembrane region" description="Helical" evidence="6">
    <location>
        <begin position="71"/>
        <end position="94"/>
    </location>
</feature>
<comment type="subcellular location">
    <subcellularLocation>
        <location evidence="1">Membrane</location>
        <topology evidence="1">Multi-pass membrane protein</topology>
    </subcellularLocation>
</comment>
<dbReference type="OrthoDB" id="10266980at2759"/>
<evidence type="ECO:0000256" key="3">
    <source>
        <dbReference type="ARBA" id="ARBA00022989"/>
    </source>
</evidence>
<feature type="transmembrane region" description="Helical" evidence="6">
    <location>
        <begin position="269"/>
        <end position="289"/>
    </location>
</feature>
<evidence type="ECO:0000313" key="9">
    <source>
        <dbReference type="Proteomes" id="UP000250140"/>
    </source>
</evidence>
<organism evidence="8 9">
    <name type="scientific">Glonium stellatum</name>
    <dbReference type="NCBI Taxonomy" id="574774"/>
    <lineage>
        <taxon>Eukaryota</taxon>
        <taxon>Fungi</taxon>
        <taxon>Dikarya</taxon>
        <taxon>Ascomycota</taxon>
        <taxon>Pezizomycotina</taxon>
        <taxon>Dothideomycetes</taxon>
        <taxon>Pleosporomycetidae</taxon>
        <taxon>Gloniales</taxon>
        <taxon>Gloniaceae</taxon>
        <taxon>Glonium</taxon>
    </lineage>
</organism>
<keyword evidence="2 5" id="KW-0812">Transmembrane</keyword>
<keyword evidence="3 6" id="KW-1133">Transmembrane helix</keyword>
<dbReference type="GO" id="GO:0016020">
    <property type="term" value="C:membrane"/>
    <property type="evidence" value="ECO:0007669"/>
    <property type="project" value="UniProtKB-SubCell"/>
</dbReference>
<sequence length="316" mass="35907">MRDPFLPAPLTIVQVTTPIANRLGLSTLPWHVHEIALAFLCYQFMFTILSPAVSMWIVPDSYRRLPRRSRTGWNVNVVSLIQSTFITACASYVLKSDVGRSKMGWQERLWGYDGATGMVQSFAAGYFLWDLQVSINHLDVLGTSSLLHAIGALLVTSIGFRPFANYYGLNFILYELSTPFLNIHWFLDKLNMTGSRAQLLNGIILIITFGCCRLLWGTYQSVLIYNDIWTAWNSPLLFKNERNCATFIRTNSGEAGLNGECGMHFLPTWLVIVYLGSNTVLSVLNFYWFGRMIKAILKRFNKSNLESVDSQKTEIR</sequence>
<dbReference type="InterPro" id="IPR050846">
    <property type="entry name" value="TLCD"/>
</dbReference>
<evidence type="ECO:0000256" key="1">
    <source>
        <dbReference type="ARBA" id="ARBA00004141"/>
    </source>
</evidence>
<feature type="domain" description="TLC" evidence="7">
    <location>
        <begin position="68"/>
        <end position="301"/>
    </location>
</feature>
<evidence type="ECO:0000259" key="7">
    <source>
        <dbReference type="PROSITE" id="PS50922"/>
    </source>
</evidence>
<evidence type="ECO:0000256" key="5">
    <source>
        <dbReference type="PROSITE-ProRule" id="PRU00205"/>
    </source>
</evidence>
<dbReference type="GO" id="GO:0005783">
    <property type="term" value="C:endoplasmic reticulum"/>
    <property type="evidence" value="ECO:0007669"/>
    <property type="project" value="TreeGrafter"/>
</dbReference>
<dbReference type="GO" id="GO:0055088">
    <property type="term" value="P:lipid homeostasis"/>
    <property type="evidence" value="ECO:0007669"/>
    <property type="project" value="TreeGrafter"/>
</dbReference>
<reference evidence="8 9" key="1">
    <citation type="journal article" date="2016" name="Nat. Commun.">
        <title>Ectomycorrhizal ecology is imprinted in the genome of the dominant symbiotic fungus Cenococcum geophilum.</title>
        <authorList>
            <consortium name="DOE Joint Genome Institute"/>
            <person name="Peter M."/>
            <person name="Kohler A."/>
            <person name="Ohm R.A."/>
            <person name="Kuo A."/>
            <person name="Krutzmann J."/>
            <person name="Morin E."/>
            <person name="Arend M."/>
            <person name="Barry K.W."/>
            <person name="Binder M."/>
            <person name="Choi C."/>
            <person name="Clum A."/>
            <person name="Copeland A."/>
            <person name="Grisel N."/>
            <person name="Haridas S."/>
            <person name="Kipfer T."/>
            <person name="LaButti K."/>
            <person name="Lindquist E."/>
            <person name="Lipzen A."/>
            <person name="Maire R."/>
            <person name="Meier B."/>
            <person name="Mihaltcheva S."/>
            <person name="Molinier V."/>
            <person name="Murat C."/>
            <person name="Poggeler S."/>
            <person name="Quandt C.A."/>
            <person name="Sperisen C."/>
            <person name="Tritt A."/>
            <person name="Tisserant E."/>
            <person name="Crous P.W."/>
            <person name="Henrissat B."/>
            <person name="Nehls U."/>
            <person name="Egli S."/>
            <person name="Spatafora J.W."/>
            <person name="Grigoriev I.V."/>
            <person name="Martin F.M."/>
        </authorList>
    </citation>
    <scope>NUCLEOTIDE SEQUENCE [LARGE SCALE GENOMIC DNA]</scope>
    <source>
        <strain evidence="8 9">CBS 207.34</strain>
    </source>
</reference>
<dbReference type="Proteomes" id="UP000250140">
    <property type="component" value="Unassembled WGS sequence"/>
</dbReference>
<keyword evidence="9" id="KW-1185">Reference proteome</keyword>
<evidence type="ECO:0000256" key="2">
    <source>
        <dbReference type="ARBA" id="ARBA00022692"/>
    </source>
</evidence>
<accession>A0A8E2JSQ4</accession>
<gene>
    <name evidence="8" type="ORF">AOQ84DRAFT_377111</name>
</gene>
<evidence type="ECO:0000256" key="6">
    <source>
        <dbReference type="SAM" id="Phobius"/>
    </source>
</evidence>
<dbReference type="PANTHER" id="PTHR13439:SF0">
    <property type="entry name" value="TOPOISOMERASE I DAMAGE AFFECTED PROTEIN 4"/>
    <property type="match status" value="1"/>
</dbReference>
<dbReference type="SMART" id="SM00724">
    <property type="entry name" value="TLC"/>
    <property type="match status" value="1"/>
</dbReference>
<feature type="transmembrane region" description="Helical" evidence="6">
    <location>
        <begin position="199"/>
        <end position="216"/>
    </location>
</feature>
<name>A0A8E2JSQ4_9PEZI</name>
<dbReference type="AlphaFoldDB" id="A0A8E2JSQ4"/>
<dbReference type="Pfam" id="PF03798">
    <property type="entry name" value="TRAM_LAG1_CLN8"/>
    <property type="match status" value="1"/>
</dbReference>
<proteinExistence type="predicted"/>
<evidence type="ECO:0000256" key="4">
    <source>
        <dbReference type="ARBA" id="ARBA00023136"/>
    </source>
</evidence>
<feature type="transmembrane region" description="Helical" evidence="6">
    <location>
        <begin position="166"/>
        <end position="187"/>
    </location>
</feature>
<dbReference type="InterPro" id="IPR006634">
    <property type="entry name" value="TLC-dom"/>
</dbReference>